<dbReference type="Proteomes" id="UP001295469">
    <property type="component" value="Chromosome C03"/>
</dbReference>
<keyword evidence="1" id="KW-0732">Signal</keyword>
<accession>A0A078IQ26</accession>
<organism evidence="3 4">
    <name type="scientific">Brassica napus</name>
    <name type="common">Rape</name>
    <dbReference type="NCBI Taxonomy" id="3708"/>
    <lineage>
        <taxon>Eukaryota</taxon>
        <taxon>Viridiplantae</taxon>
        <taxon>Streptophyta</taxon>
        <taxon>Embryophyta</taxon>
        <taxon>Tracheophyta</taxon>
        <taxon>Spermatophyta</taxon>
        <taxon>Magnoliopsida</taxon>
        <taxon>eudicotyledons</taxon>
        <taxon>Gunneridae</taxon>
        <taxon>Pentapetalae</taxon>
        <taxon>rosids</taxon>
        <taxon>malvids</taxon>
        <taxon>Brassicales</taxon>
        <taxon>Brassicaceae</taxon>
        <taxon>Brassiceae</taxon>
        <taxon>Brassica</taxon>
    </lineage>
</organism>
<reference evidence="3 4" key="1">
    <citation type="journal article" date="2014" name="Science">
        <title>Plant genetics. Early allopolyploid evolution in the post-Neolithic Brassica napus oilseed genome.</title>
        <authorList>
            <person name="Chalhoub B."/>
            <person name="Denoeud F."/>
            <person name="Liu S."/>
            <person name="Parkin I.A."/>
            <person name="Tang H."/>
            <person name="Wang X."/>
            <person name="Chiquet J."/>
            <person name="Belcram H."/>
            <person name="Tong C."/>
            <person name="Samans B."/>
            <person name="Correa M."/>
            <person name="Da Silva C."/>
            <person name="Just J."/>
            <person name="Falentin C."/>
            <person name="Koh C.S."/>
            <person name="Le Clainche I."/>
            <person name="Bernard M."/>
            <person name="Bento P."/>
            <person name="Noel B."/>
            <person name="Labadie K."/>
            <person name="Alberti A."/>
            <person name="Charles M."/>
            <person name="Arnaud D."/>
            <person name="Guo H."/>
            <person name="Daviaud C."/>
            <person name="Alamery S."/>
            <person name="Jabbari K."/>
            <person name="Zhao M."/>
            <person name="Edger P.P."/>
            <person name="Chelaifa H."/>
            <person name="Tack D."/>
            <person name="Lassalle G."/>
            <person name="Mestiri I."/>
            <person name="Schnel N."/>
            <person name="Le Paslier M.C."/>
            <person name="Fan G."/>
            <person name="Renault V."/>
            <person name="Bayer P.E."/>
            <person name="Golicz A.A."/>
            <person name="Manoli S."/>
            <person name="Lee T.H."/>
            <person name="Thi V.H."/>
            <person name="Chalabi S."/>
            <person name="Hu Q."/>
            <person name="Fan C."/>
            <person name="Tollenaere R."/>
            <person name="Lu Y."/>
            <person name="Battail C."/>
            <person name="Shen J."/>
            <person name="Sidebottom C.H."/>
            <person name="Wang X."/>
            <person name="Canaguier A."/>
            <person name="Chauveau A."/>
            <person name="Berard A."/>
            <person name="Deniot G."/>
            <person name="Guan M."/>
            <person name="Liu Z."/>
            <person name="Sun F."/>
            <person name="Lim Y.P."/>
            <person name="Lyons E."/>
            <person name="Town C.D."/>
            <person name="Bancroft I."/>
            <person name="Wang X."/>
            <person name="Meng J."/>
            <person name="Ma J."/>
            <person name="Pires J.C."/>
            <person name="King G.J."/>
            <person name="Brunel D."/>
            <person name="Delourme R."/>
            <person name="Renard M."/>
            <person name="Aury J.M."/>
            <person name="Adams K.L."/>
            <person name="Batley J."/>
            <person name="Snowdon R.J."/>
            <person name="Tost J."/>
            <person name="Edwards D."/>
            <person name="Zhou Y."/>
            <person name="Hua W."/>
            <person name="Sharpe A.G."/>
            <person name="Paterson A.H."/>
            <person name="Guan C."/>
            <person name="Wincker P."/>
        </authorList>
    </citation>
    <scope>NUCLEOTIDE SEQUENCE [LARGE SCALE GENOMIC DNA]</scope>
    <source>
        <strain evidence="4">cv. Darmor-bzh</strain>
    </source>
</reference>
<dbReference type="PaxDb" id="3708-A0A078IQ26"/>
<feature type="chain" id="PRO_5040561920" evidence="1">
    <location>
        <begin position="25"/>
        <end position="159"/>
    </location>
</feature>
<evidence type="ECO:0000313" key="4">
    <source>
        <dbReference type="Proteomes" id="UP000028999"/>
    </source>
</evidence>
<dbReference type="Proteomes" id="UP000028999">
    <property type="component" value="Unassembled WGS sequence"/>
</dbReference>
<dbReference type="OMA" id="SCYITIN"/>
<dbReference type="InterPro" id="IPR040404">
    <property type="entry name" value="Phylloplanin-like"/>
</dbReference>
<dbReference type="PANTHER" id="PTHR34458:SF24">
    <property type="entry name" value="(RAPE) HYPOTHETICAL PROTEIN"/>
    <property type="match status" value="1"/>
</dbReference>
<sequence>MSRRLKAYLISILLIMAVSPPSHVLSLGGLSIGQVEIKGIARCSLNGDPNAPPISNGTVILTCGGLTANLAETLTQPNGFFLMFLNFLQTLLFTPSSCYITINLQTGNCSIYSPDGVLSAVLTLASVAVGNNTNVASFVAGPMLDNIFVTSRIVICEKA</sequence>
<dbReference type="EMBL" id="LK033045">
    <property type="protein sequence ID" value="CDY51997.1"/>
    <property type="molecule type" value="Genomic_DNA"/>
</dbReference>
<reference evidence="2" key="3">
    <citation type="submission" date="2021-01" db="EMBL/GenBank/DDBJ databases">
        <authorList>
            <consortium name="Genoscope - CEA"/>
            <person name="William W."/>
        </authorList>
    </citation>
    <scope>NUCLEOTIDE SEQUENCE</scope>
</reference>
<evidence type="ECO:0000256" key="1">
    <source>
        <dbReference type="SAM" id="SignalP"/>
    </source>
</evidence>
<keyword evidence="4" id="KW-1185">Reference proteome</keyword>
<gene>
    <name evidence="3" type="primary">BnaC03g75730D</name>
    <name evidence="2" type="ORF">DARMORV10_C03P73050.1</name>
    <name evidence="3" type="ORF">GSBRNA2T00004681001</name>
</gene>
<proteinExistence type="predicted"/>
<feature type="signal peptide" evidence="1">
    <location>
        <begin position="1"/>
        <end position="24"/>
    </location>
</feature>
<reference evidence="3" key="2">
    <citation type="submission" date="2014-06" db="EMBL/GenBank/DDBJ databases">
        <authorList>
            <person name="Genoscope - CEA"/>
        </authorList>
    </citation>
    <scope>NUCLEOTIDE SEQUENCE</scope>
</reference>
<dbReference type="AlphaFoldDB" id="A0A078IQ26"/>
<dbReference type="Gramene" id="CDY51997">
    <property type="protein sequence ID" value="CDY51997"/>
    <property type="gene ID" value="GSBRNA2T00004681001"/>
</dbReference>
<evidence type="ECO:0000313" key="3">
    <source>
        <dbReference type="EMBL" id="CDY51997.1"/>
    </source>
</evidence>
<dbReference type="EMBL" id="HG994367">
    <property type="protein sequence ID" value="CAF1709170.1"/>
    <property type="molecule type" value="Genomic_DNA"/>
</dbReference>
<evidence type="ECO:0000313" key="2">
    <source>
        <dbReference type="EMBL" id="CAF1709170.1"/>
    </source>
</evidence>
<name>A0A078IQ26_BRANA</name>
<dbReference type="PANTHER" id="PTHR34458">
    <property type="entry name" value="POLLEN OLE E 1 ALLERGEN AND EXTENSIN FAMILY PROTEIN-RELATED"/>
    <property type="match status" value="1"/>
</dbReference>
<protein>
    <submittedName>
        <fullName evidence="2">(rape) hypothetical protein</fullName>
    </submittedName>
    <submittedName>
        <fullName evidence="3">BnaC03g75730D protein</fullName>
    </submittedName>
</protein>